<dbReference type="InterPro" id="IPR045017">
    <property type="entry name" value="DECR2-like"/>
</dbReference>
<organism evidence="3 4">
    <name type="scientific">Cuniculiplasma divulgatum</name>
    <dbReference type="NCBI Taxonomy" id="1673428"/>
    <lineage>
        <taxon>Archaea</taxon>
        <taxon>Methanobacteriati</taxon>
        <taxon>Thermoplasmatota</taxon>
        <taxon>Thermoplasmata</taxon>
        <taxon>Thermoplasmatales</taxon>
        <taxon>Cuniculiplasmataceae</taxon>
        <taxon>Cuniculiplasma</taxon>
    </lineage>
</organism>
<dbReference type="Proteomes" id="UP000195607">
    <property type="component" value="Chromosome I"/>
</dbReference>
<dbReference type="InterPro" id="IPR036291">
    <property type="entry name" value="NAD(P)-bd_dom_sf"/>
</dbReference>
<keyword evidence="1" id="KW-0521">NADP</keyword>
<dbReference type="Gene3D" id="3.40.50.720">
    <property type="entry name" value="NAD(P)-binding Rossmann-like Domain"/>
    <property type="match status" value="1"/>
</dbReference>
<accession>A0A1N5T220</accession>
<dbReference type="PANTHER" id="PTHR43296">
    <property type="entry name" value="PEROXISOMAL 2,4-DIENOYL-COA REDUCTASE"/>
    <property type="match status" value="1"/>
</dbReference>
<protein>
    <submittedName>
        <fullName evidence="3">Short-chain alcohol dehydrogenase</fullName>
    </submittedName>
</protein>
<dbReference type="RefSeq" id="WP_148689556.1">
    <property type="nucleotide sequence ID" value="NZ_LT671858.1"/>
</dbReference>
<keyword evidence="2" id="KW-0560">Oxidoreductase</keyword>
<sequence>MLKGTPFKNKGVIITGGGTGLGQSLCLKFASYGASVYTFGRTESTLEETKQRVNAINGNLEYKAIDIRNFDAVNEFIDETFRKIEIIGLVNNAAGNFISRTEDLSMNAFKSVIDIVLMGSINTSVQVSRRWMERKIRGSVVNILTSYADTGSAFVTPSAAAKGGLRAFTRSVAVEWGPKGIRTNGVAPGPFKTQGAWKNLIPDDSYEKILKEKNPMRRLGTTDDISELVSYLISDYSSFINGEIITIDGGEWIQGAGQFNMLSQIDDNMWDMIRKNRVKKE</sequence>
<dbReference type="InterPro" id="IPR002347">
    <property type="entry name" value="SDR_fam"/>
</dbReference>
<proteinExistence type="predicted"/>
<dbReference type="PANTHER" id="PTHR43296:SF2">
    <property type="entry name" value="PEROXISOMAL 2,4-DIENOYL-COA REDUCTASE [(3E)-ENOYL-COA-PRODUCING]"/>
    <property type="match status" value="1"/>
</dbReference>
<evidence type="ECO:0000313" key="3">
    <source>
        <dbReference type="EMBL" id="SIM42301.1"/>
    </source>
</evidence>
<dbReference type="SUPFAM" id="SSF51735">
    <property type="entry name" value="NAD(P)-binding Rossmann-fold domains"/>
    <property type="match status" value="1"/>
</dbReference>
<evidence type="ECO:0000256" key="1">
    <source>
        <dbReference type="ARBA" id="ARBA00022857"/>
    </source>
</evidence>
<dbReference type="Pfam" id="PF13561">
    <property type="entry name" value="adh_short_C2"/>
    <property type="match status" value="1"/>
</dbReference>
<dbReference type="GeneID" id="41587736"/>
<dbReference type="AlphaFoldDB" id="A0A1N5T220"/>
<gene>
    <name evidence="3" type="ORF">CSP5_0434</name>
</gene>
<evidence type="ECO:0000313" key="4">
    <source>
        <dbReference type="Proteomes" id="UP000195607"/>
    </source>
</evidence>
<name>A0A1N5T220_9ARCH</name>
<dbReference type="EMBL" id="LT671858">
    <property type="protein sequence ID" value="SIM42301.1"/>
    <property type="molecule type" value="Genomic_DNA"/>
</dbReference>
<dbReference type="GO" id="GO:0008670">
    <property type="term" value="F:2,4-dienoyl-CoA reductase (NADPH) activity"/>
    <property type="evidence" value="ECO:0007669"/>
    <property type="project" value="InterPro"/>
</dbReference>
<dbReference type="GO" id="GO:0009062">
    <property type="term" value="P:fatty acid catabolic process"/>
    <property type="evidence" value="ECO:0007669"/>
    <property type="project" value="InterPro"/>
</dbReference>
<evidence type="ECO:0000256" key="2">
    <source>
        <dbReference type="ARBA" id="ARBA00023002"/>
    </source>
</evidence>
<reference evidence="3 4" key="1">
    <citation type="submission" date="2016-04" db="EMBL/GenBank/DDBJ databases">
        <authorList>
            <person name="Evans L.H."/>
            <person name="Alamgir A."/>
            <person name="Owens N."/>
            <person name="Weber N.D."/>
            <person name="Virtaneva K."/>
            <person name="Barbian K."/>
            <person name="Babar A."/>
            <person name="Rosenke K."/>
        </authorList>
    </citation>
    <scope>NUCLEOTIDE SEQUENCE [LARGE SCALE GENOMIC DNA]</scope>
    <source>
        <strain evidence="4">S5(T) (JCM 30642 \VKM B-2941)</strain>
    </source>
</reference>
<dbReference type="PRINTS" id="PR00081">
    <property type="entry name" value="GDHRDH"/>
</dbReference>